<evidence type="ECO:0000313" key="3">
    <source>
        <dbReference type="Proteomes" id="UP000270626"/>
    </source>
</evidence>
<feature type="signal peptide" evidence="1">
    <location>
        <begin position="1"/>
        <end position="27"/>
    </location>
</feature>
<feature type="chain" id="PRO_5019827597" description="DUF4198 domain-containing protein" evidence="1">
    <location>
        <begin position="28"/>
        <end position="206"/>
    </location>
</feature>
<evidence type="ECO:0008006" key="4">
    <source>
        <dbReference type="Google" id="ProtNLM"/>
    </source>
</evidence>
<dbReference type="EMBL" id="RBXP01000020">
    <property type="protein sequence ID" value="RKT49646.1"/>
    <property type="molecule type" value="Genomic_DNA"/>
</dbReference>
<keyword evidence="1" id="KW-0732">Signal</keyword>
<keyword evidence="3" id="KW-1185">Reference proteome</keyword>
<proteinExistence type="predicted"/>
<dbReference type="RefSeq" id="WP_121459568.1">
    <property type="nucleotide sequence ID" value="NZ_RBXP01000020.1"/>
</dbReference>
<dbReference type="Proteomes" id="UP000270626">
    <property type="component" value="Unassembled WGS sequence"/>
</dbReference>
<evidence type="ECO:0000313" key="2">
    <source>
        <dbReference type="EMBL" id="RKT49646.1"/>
    </source>
</evidence>
<evidence type="ECO:0000256" key="1">
    <source>
        <dbReference type="SAM" id="SignalP"/>
    </source>
</evidence>
<gene>
    <name evidence="2" type="ORF">DFR40_3312</name>
</gene>
<sequence length="206" mass="22069">MQRFLSVLPGRRWLPVFALCAASTVHAEYFWIDADAGGRRIVAGELGKPQALAEARDARAFAADGKAVALNAAGDGYQVAAAAGDLRFTARRGDDKTLVIYHARYGRQETKAVSDLELVPTTPGGNTYRLFWKGSPVAASQVNVATSAGWSRVLRPAADGSVSFDPAFPALYVLEVTARINGSASVDGKKYDDVRHVATLSFRIEP</sequence>
<accession>A0A495VJZ6</accession>
<comment type="caution">
    <text evidence="2">The sequence shown here is derived from an EMBL/GenBank/DDBJ whole genome shotgun (WGS) entry which is preliminary data.</text>
</comment>
<name>A0A495VJZ6_9RHOO</name>
<dbReference type="OrthoDB" id="8911471at2"/>
<reference evidence="2 3" key="1">
    <citation type="submission" date="2018-10" db="EMBL/GenBank/DDBJ databases">
        <title>Genomic Encyclopedia of Type Strains, Phase IV (KMG-IV): sequencing the most valuable type-strain genomes for metagenomic binning, comparative biology and taxonomic classification.</title>
        <authorList>
            <person name="Goeker M."/>
        </authorList>
    </citation>
    <scope>NUCLEOTIDE SEQUENCE [LARGE SCALE GENOMIC DNA]</scope>
    <source>
        <strain evidence="2 3">DSM 23841</strain>
    </source>
</reference>
<organism evidence="2 3">
    <name type="scientific">Azonexus fungiphilus</name>
    <dbReference type="NCBI Taxonomy" id="146940"/>
    <lineage>
        <taxon>Bacteria</taxon>
        <taxon>Pseudomonadati</taxon>
        <taxon>Pseudomonadota</taxon>
        <taxon>Betaproteobacteria</taxon>
        <taxon>Rhodocyclales</taxon>
        <taxon>Azonexaceae</taxon>
        <taxon>Azonexus</taxon>
    </lineage>
</organism>
<protein>
    <recommendedName>
        <fullName evidence="4">DUF4198 domain-containing protein</fullName>
    </recommendedName>
</protein>
<dbReference type="AlphaFoldDB" id="A0A495VJZ6"/>